<dbReference type="STRING" id="796604.A0A2X0MC67"/>
<dbReference type="GO" id="GO:0016491">
    <property type="term" value="F:oxidoreductase activity"/>
    <property type="evidence" value="ECO:0007669"/>
    <property type="project" value="UniProtKB-KW"/>
</dbReference>
<sequence length="374" mass="41317">MPSLSQPRKIADVLVGPLGYAIFTQLRCSETDLVLSFALFVLQQPTPSSSPRHSMILSNLSAGAMNMTWKPEAQHTPDEQAFETLKTAIDAVPKEAKAFINFEPRTAGKSARFFKKFPDYSDRVFLSVKAGMTLEMKPDSSLEALRKNCENINKHLGGRKMDLFEPARVDTIRPIEETMENLKTLQKEGHFAYIGLSETAPATLRRAAKVGPVAAVEVEYSPWSTQDIEGPDGIIETCRELGITMIAYSPLGRGFITGTIKSRADLPEGDSRLHLDRFSEENFKNNLKLVEKLEKIAQEKGCTVTQLALAWNLSQADFIVPIPGSTRPEGVKEGLGALQVDLNSQDLDAIREVIDSVTVVGGRYNKHIDAHSMK</sequence>
<dbReference type="InterPro" id="IPR023210">
    <property type="entry name" value="NADP_OxRdtase_dom"/>
</dbReference>
<dbReference type="Pfam" id="PF00248">
    <property type="entry name" value="Aldo_ket_red"/>
    <property type="match status" value="1"/>
</dbReference>
<dbReference type="Gene3D" id="3.20.20.100">
    <property type="entry name" value="NADP-dependent oxidoreductase domain"/>
    <property type="match status" value="1"/>
</dbReference>
<dbReference type="InterPro" id="IPR050791">
    <property type="entry name" value="Aldo-Keto_reductase"/>
</dbReference>
<protein>
    <submittedName>
        <fullName evidence="3">BQ5605_C004g02819 protein</fullName>
    </submittedName>
</protein>
<gene>
    <name evidence="3" type="primary">BQ5605_C004g02819</name>
    <name evidence="3" type="ORF">BQ5605_C004G02819</name>
</gene>
<dbReference type="GO" id="GO:0005737">
    <property type="term" value="C:cytoplasm"/>
    <property type="evidence" value="ECO:0007669"/>
    <property type="project" value="TreeGrafter"/>
</dbReference>
<dbReference type="SUPFAM" id="SSF51430">
    <property type="entry name" value="NAD(P)-linked oxidoreductase"/>
    <property type="match status" value="1"/>
</dbReference>
<keyword evidence="1" id="KW-0560">Oxidoreductase</keyword>
<dbReference type="PANTHER" id="PTHR43625">
    <property type="entry name" value="AFLATOXIN B1 ALDEHYDE REDUCTASE"/>
    <property type="match status" value="1"/>
</dbReference>
<dbReference type="InterPro" id="IPR036812">
    <property type="entry name" value="NAD(P)_OxRdtase_dom_sf"/>
</dbReference>
<evidence type="ECO:0000259" key="2">
    <source>
        <dbReference type="Pfam" id="PF00248"/>
    </source>
</evidence>
<proteinExistence type="predicted"/>
<evidence type="ECO:0000313" key="3">
    <source>
        <dbReference type="EMBL" id="SGY67873.1"/>
    </source>
</evidence>
<feature type="domain" description="NADP-dependent oxidoreductase" evidence="2">
    <location>
        <begin position="60"/>
        <end position="354"/>
    </location>
</feature>
<dbReference type="PANTHER" id="PTHR43625:SF78">
    <property type="entry name" value="PYRIDOXAL REDUCTASE-RELATED"/>
    <property type="match status" value="1"/>
</dbReference>
<reference evidence="3 4" key="1">
    <citation type="submission" date="2016-11" db="EMBL/GenBank/DDBJ databases">
        <authorList>
            <person name="Jaros S."/>
            <person name="Januszkiewicz K."/>
            <person name="Wedrychowicz H."/>
        </authorList>
    </citation>
    <scope>NUCLEOTIDE SEQUENCE [LARGE SCALE GENOMIC DNA]</scope>
</reference>
<dbReference type="EMBL" id="FQNC01000046">
    <property type="protein sequence ID" value="SGY67873.1"/>
    <property type="molecule type" value="Genomic_DNA"/>
</dbReference>
<accession>A0A2X0MC67</accession>
<organism evidence="3 4">
    <name type="scientific">Microbotryum silenes-dioicae</name>
    <dbReference type="NCBI Taxonomy" id="796604"/>
    <lineage>
        <taxon>Eukaryota</taxon>
        <taxon>Fungi</taxon>
        <taxon>Dikarya</taxon>
        <taxon>Basidiomycota</taxon>
        <taxon>Pucciniomycotina</taxon>
        <taxon>Microbotryomycetes</taxon>
        <taxon>Microbotryales</taxon>
        <taxon>Microbotryaceae</taxon>
        <taxon>Microbotryum</taxon>
    </lineage>
</organism>
<dbReference type="CDD" id="cd19077">
    <property type="entry name" value="AKR_AKR8A1-2"/>
    <property type="match status" value="1"/>
</dbReference>
<keyword evidence="4" id="KW-1185">Reference proteome</keyword>
<evidence type="ECO:0000313" key="4">
    <source>
        <dbReference type="Proteomes" id="UP000249464"/>
    </source>
</evidence>
<dbReference type="AlphaFoldDB" id="A0A2X0MC67"/>
<name>A0A2X0MC67_9BASI</name>
<dbReference type="Proteomes" id="UP000249464">
    <property type="component" value="Unassembled WGS sequence"/>
</dbReference>
<evidence type="ECO:0000256" key="1">
    <source>
        <dbReference type="ARBA" id="ARBA00023002"/>
    </source>
</evidence>